<accession>A0A9D9H8R9</accession>
<organism evidence="2 3">
    <name type="scientific">Candidatus Cryptobacteroides merdavium</name>
    <dbReference type="NCBI Taxonomy" id="2840769"/>
    <lineage>
        <taxon>Bacteria</taxon>
        <taxon>Pseudomonadati</taxon>
        <taxon>Bacteroidota</taxon>
        <taxon>Bacteroidia</taxon>
        <taxon>Bacteroidales</taxon>
        <taxon>Candidatus Cryptobacteroides</taxon>
    </lineage>
</organism>
<feature type="compositionally biased region" description="Low complexity" evidence="1">
    <location>
        <begin position="911"/>
        <end position="929"/>
    </location>
</feature>
<proteinExistence type="predicted"/>
<sequence length="929" mass="105809">MKNVLSKIWIPAIFIGMAAVQSYGIDAGRMAASSGLSPLVDTIPSISDDSLNGNIAKADSGNVQLQDSTAIATGTEVQDSSELIQTDSIAASDTLPEISARDTIIAPDSLRDTDPFRYRYYVELKDSLTRAMTRDSLRALGDSLELHKLDSLVFKDSSETAYRDSIAWFNSLSRKERKKYLAQLELPILMARADSILNAKDSIKTRKDSIIAATPRILETYAVPDSMQYKRLITWTHDRYFNNVNLQKQDTSYNYHFNDYPFFKTDVNATYLGVIGSPAETYNFFQRTEEENAIFYTPYRMYNYSPESLPMFNTKTPYTELAYWGTLFANDEKEETNIKVLTTQNILPELNVTLEYHRYGSNGMLQNEDTDNRTFVAATNYMGKRYLMHAGYIYNKIEKSENGGLTDSFWIRDTTVDAREIAVNLTNATNKIKKNTIFLDQSYRIPFDFIYDIGKGKRKARKAEEARRDSIYASGDSTAIAELIRLDEEKAAAEAAEPDSIDNRITTAFVGHSSEYSVFTKFYTDQIGDTDTTGRNFYNNNFYLNPTASADSMRVMKFENRIYMRLQPWASDGIVSKLDVGLGDKLLNYYDVTGTNGYLAKGKNVVRNSLYLYAGAQGQYQKYLNWNATGRYTFLGAEINDFSVDANVALNFFPFRRDRNSPLSVNAHFETSLKEPDYYQEHFHSNHHWWDNDFGKISTTKAEAYVDIPRWKFRAGFGYSLLNNYIYYDNTGIARQNTTPMSVMTASVMKNFRLWKFHFDNMALFQVSSNSDVLPLPMLALNLRYYFQFDVVKRVMQMQIGANATYTTKWFAPSYSPDTGLFHTQDREEYGNSPYIDLFVNIQWKRACIFVKVINIGMGWPDRAVDYFSADGYIRSQRAIKFGIFWPFYVQSKKNSSVGSTTSGNDGGRSSGTSSLSGMQGTSGLRSSR</sequence>
<protein>
    <submittedName>
        <fullName evidence="2">Porin</fullName>
    </submittedName>
</protein>
<evidence type="ECO:0000313" key="2">
    <source>
        <dbReference type="EMBL" id="MBO8445245.1"/>
    </source>
</evidence>
<dbReference type="InterPro" id="IPR025631">
    <property type="entry name" value="Porin_10"/>
</dbReference>
<dbReference type="Pfam" id="PF14121">
    <property type="entry name" value="Porin_10"/>
    <property type="match status" value="1"/>
</dbReference>
<reference evidence="2" key="1">
    <citation type="submission" date="2020-10" db="EMBL/GenBank/DDBJ databases">
        <authorList>
            <person name="Gilroy R."/>
        </authorList>
    </citation>
    <scope>NUCLEOTIDE SEQUENCE</scope>
    <source>
        <strain evidence="2">D5-748</strain>
    </source>
</reference>
<evidence type="ECO:0000256" key="1">
    <source>
        <dbReference type="SAM" id="MobiDB-lite"/>
    </source>
</evidence>
<dbReference type="Proteomes" id="UP000823619">
    <property type="component" value="Unassembled WGS sequence"/>
</dbReference>
<feature type="region of interest" description="Disordered" evidence="1">
    <location>
        <begin position="896"/>
        <end position="929"/>
    </location>
</feature>
<evidence type="ECO:0000313" key="3">
    <source>
        <dbReference type="Proteomes" id="UP000823619"/>
    </source>
</evidence>
<dbReference type="AlphaFoldDB" id="A0A9D9H8R9"/>
<dbReference type="EMBL" id="JADIMO010000079">
    <property type="protein sequence ID" value="MBO8445245.1"/>
    <property type="molecule type" value="Genomic_DNA"/>
</dbReference>
<gene>
    <name evidence="2" type="ORF">IAC23_06085</name>
</gene>
<comment type="caution">
    <text evidence="2">The sequence shown here is derived from an EMBL/GenBank/DDBJ whole genome shotgun (WGS) entry which is preliminary data.</text>
</comment>
<name>A0A9D9H8R9_9BACT</name>
<reference evidence="2" key="2">
    <citation type="journal article" date="2021" name="PeerJ">
        <title>Extensive microbial diversity within the chicken gut microbiome revealed by metagenomics and culture.</title>
        <authorList>
            <person name="Gilroy R."/>
            <person name="Ravi A."/>
            <person name="Getino M."/>
            <person name="Pursley I."/>
            <person name="Horton D.L."/>
            <person name="Alikhan N.F."/>
            <person name="Baker D."/>
            <person name="Gharbi K."/>
            <person name="Hall N."/>
            <person name="Watson M."/>
            <person name="Adriaenssens E.M."/>
            <person name="Foster-Nyarko E."/>
            <person name="Jarju S."/>
            <person name="Secka A."/>
            <person name="Antonio M."/>
            <person name="Oren A."/>
            <person name="Chaudhuri R.R."/>
            <person name="La Ragione R."/>
            <person name="Hildebrand F."/>
            <person name="Pallen M.J."/>
        </authorList>
    </citation>
    <scope>NUCLEOTIDE SEQUENCE</scope>
    <source>
        <strain evidence="2">D5-748</strain>
    </source>
</reference>